<evidence type="ECO:0000313" key="2">
    <source>
        <dbReference type="Proteomes" id="UP000037029"/>
    </source>
</evidence>
<dbReference type="Proteomes" id="UP000037029">
    <property type="component" value="Chromosome"/>
</dbReference>
<evidence type="ECO:0008006" key="3">
    <source>
        <dbReference type="Google" id="ProtNLM"/>
    </source>
</evidence>
<dbReference type="RefSeq" id="WP_017502706.1">
    <property type="nucleotide sequence ID" value="NZ_CP020925.1"/>
</dbReference>
<proteinExistence type="predicted"/>
<accession>A0A2D1R2J2</accession>
<protein>
    <recommendedName>
        <fullName evidence="3">HTH merR-type domain-containing protein</fullName>
    </recommendedName>
</protein>
<evidence type="ECO:0000313" key="1">
    <source>
        <dbReference type="EMBL" id="ATP19077.1"/>
    </source>
</evidence>
<reference evidence="1 2" key="1">
    <citation type="submission" date="2017-04" db="EMBL/GenBank/DDBJ databases">
        <title>Characterization, genome and methylation analysis of a phthalic acid esters degrading strain Sphingobium yanoikuyae SHJ.</title>
        <authorList>
            <person name="Feng L."/>
        </authorList>
    </citation>
    <scope>NUCLEOTIDE SEQUENCE [LARGE SCALE GENOMIC DNA]</scope>
    <source>
        <strain evidence="1 2">SHJ</strain>
    </source>
</reference>
<dbReference type="EMBL" id="CP020925">
    <property type="protein sequence ID" value="ATP19077.1"/>
    <property type="molecule type" value="Genomic_DNA"/>
</dbReference>
<gene>
    <name evidence="1" type="ORF">BV87_12105</name>
</gene>
<dbReference type="AlphaFoldDB" id="A0A2D1R2J2"/>
<organism evidence="1 2">
    <name type="scientific">Sphingobium yanoikuyae</name>
    <name type="common">Sphingomonas yanoikuyae</name>
    <dbReference type="NCBI Taxonomy" id="13690"/>
    <lineage>
        <taxon>Bacteria</taxon>
        <taxon>Pseudomonadati</taxon>
        <taxon>Pseudomonadota</taxon>
        <taxon>Alphaproteobacteria</taxon>
        <taxon>Sphingomonadales</taxon>
        <taxon>Sphingomonadaceae</taxon>
        <taxon>Sphingobium</taxon>
    </lineage>
</organism>
<sequence length="174" mass="19206">MVRLIGSRDVLKLTGLSADQLREWTVRRRLIHPDVPASRQGQQAQFGWQTVLLLRLAVVMRSRFHVELQVHRDLLLRARELLNGRSFPGLWNHRLVIFGLDSCALLGGSDPLPADQDAILLRLNAHLEALSQGFGVSEPIAQLPLFPAVGLRRSEAPADAEGGIMLRTAEGDAA</sequence>
<name>A0A2D1R2J2_SPHYA</name>